<dbReference type="GO" id="GO:0140078">
    <property type="term" value="F:class I DNA-(apurinic or apyrimidinic site) endonuclease activity"/>
    <property type="evidence" value="ECO:0007669"/>
    <property type="project" value="UniProtKB-EC"/>
</dbReference>
<evidence type="ECO:0000256" key="6">
    <source>
        <dbReference type="ARBA" id="ARBA00023004"/>
    </source>
</evidence>
<comment type="catalytic activity">
    <reaction evidence="10">
        <text>2'-deoxyribonucleotide-(2'-deoxyribose 5'-phosphate)-2'-deoxyribonucleotide-DNA = a 3'-end 2'-deoxyribonucleotide-(2,3-dehydro-2,3-deoxyribose 5'-phosphate)-DNA + a 5'-end 5'-phospho-2'-deoxyribonucleoside-DNA + H(+)</text>
        <dbReference type="Rhea" id="RHEA:66592"/>
        <dbReference type="Rhea" id="RHEA-COMP:13180"/>
        <dbReference type="Rhea" id="RHEA-COMP:16897"/>
        <dbReference type="Rhea" id="RHEA-COMP:17067"/>
        <dbReference type="ChEBI" id="CHEBI:15378"/>
        <dbReference type="ChEBI" id="CHEBI:136412"/>
        <dbReference type="ChEBI" id="CHEBI:157695"/>
        <dbReference type="ChEBI" id="CHEBI:167181"/>
        <dbReference type="EC" id="4.2.99.18"/>
    </reaction>
</comment>
<evidence type="ECO:0000256" key="2">
    <source>
        <dbReference type="ARBA" id="ARBA00022485"/>
    </source>
</evidence>
<dbReference type="Gene3D" id="1.10.1670.10">
    <property type="entry name" value="Helix-hairpin-Helix base-excision DNA repair enzymes (C-terminal)"/>
    <property type="match status" value="1"/>
</dbReference>
<dbReference type="InterPro" id="IPR011257">
    <property type="entry name" value="DNA_glycosylase"/>
</dbReference>
<dbReference type="PIRSF" id="PIRSF001435">
    <property type="entry name" value="Nth"/>
    <property type="match status" value="1"/>
</dbReference>
<dbReference type="eggNOG" id="COG0177">
    <property type="taxonomic scope" value="Bacteria"/>
</dbReference>
<keyword evidence="7 10" id="KW-0411">Iron-sulfur</keyword>
<dbReference type="EC" id="4.2.99.18" evidence="10"/>
<keyword evidence="9 10" id="KW-0326">Glycosidase</keyword>
<dbReference type="FunFam" id="1.10.340.30:FF:000001">
    <property type="entry name" value="Endonuclease III"/>
    <property type="match status" value="1"/>
</dbReference>
<evidence type="ECO:0000256" key="9">
    <source>
        <dbReference type="ARBA" id="ARBA00023295"/>
    </source>
</evidence>
<comment type="cofactor">
    <cofactor evidence="10">
        <name>[4Fe-4S] cluster</name>
        <dbReference type="ChEBI" id="CHEBI:49883"/>
    </cofactor>
    <text evidence="10">Binds 1 [4Fe-4S] cluster.</text>
</comment>
<comment type="function">
    <text evidence="10">DNA repair enzyme that has both DNA N-glycosylase activity and AP-lyase activity. The DNA N-glycosylase activity releases various damaged pyrimidines from DNA by cleaving the N-glycosidic bond, leaving an AP (apurinic/apyrimidinic) site. The AP-lyase activity cleaves the phosphodiester bond 3' to the AP site by a beta-elimination, leaving a 3'-terminal unsaturated sugar and a product with a terminal 5'-phosphate.</text>
</comment>
<feature type="binding site" evidence="10">
    <location>
        <position position="204"/>
    </location>
    <ligand>
        <name>[4Fe-4S] cluster</name>
        <dbReference type="ChEBI" id="CHEBI:49883"/>
    </ligand>
</feature>
<dbReference type="InterPro" id="IPR000445">
    <property type="entry name" value="HhH_motif"/>
</dbReference>
<proteinExistence type="inferred from homology"/>
<dbReference type="GO" id="GO:0019104">
    <property type="term" value="F:DNA N-glycosylase activity"/>
    <property type="evidence" value="ECO:0007669"/>
    <property type="project" value="UniProtKB-UniRule"/>
</dbReference>
<dbReference type="Pfam" id="PF10576">
    <property type="entry name" value="EndIII_4Fe-2S"/>
    <property type="match status" value="1"/>
</dbReference>
<dbReference type="InterPro" id="IPR023170">
    <property type="entry name" value="HhH_base_excis_C"/>
</dbReference>
<organism evidence="12 13">
    <name type="scientific">Schleiferilactobacillus shenzhenensis LY-73</name>
    <dbReference type="NCBI Taxonomy" id="1231336"/>
    <lineage>
        <taxon>Bacteria</taxon>
        <taxon>Bacillati</taxon>
        <taxon>Bacillota</taxon>
        <taxon>Bacilli</taxon>
        <taxon>Lactobacillales</taxon>
        <taxon>Lactobacillaceae</taxon>
        <taxon>Schleiferilactobacillus</taxon>
    </lineage>
</organism>
<feature type="domain" description="HhH-GPD" evidence="11">
    <location>
        <begin position="44"/>
        <end position="192"/>
    </location>
</feature>
<evidence type="ECO:0000256" key="7">
    <source>
        <dbReference type="ARBA" id="ARBA00023014"/>
    </source>
</evidence>
<comment type="similarity">
    <text evidence="1 10">Belongs to the Nth/MutY family.</text>
</comment>
<dbReference type="GO" id="GO:0051539">
    <property type="term" value="F:4 iron, 4 sulfur cluster binding"/>
    <property type="evidence" value="ECO:0007669"/>
    <property type="project" value="UniProtKB-UniRule"/>
</dbReference>
<dbReference type="InterPro" id="IPR005759">
    <property type="entry name" value="Nth"/>
</dbReference>
<dbReference type="InterPro" id="IPR003265">
    <property type="entry name" value="HhH-GPD_domain"/>
</dbReference>
<dbReference type="NCBIfam" id="TIGR01083">
    <property type="entry name" value="nth"/>
    <property type="match status" value="1"/>
</dbReference>
<dbReference type="HOGENOM" id="CLU_012862_3_3_9"/>
<evidence type="ECO:0000256" key="10">
    <source>
        <dbReference type="HAMAP-Rule" id="MF_00942"/>
    </source>
</evidence>
<dbReference type="GO" id="GO:0006285">
    <property type="term" value="P:base-excision repair, AP site formation"/>
    <property type="evidence" value="ECO:0007669"/>
    <property type="project" value="TreeGrafter"/>
</dbReference>
<dbReference type="PANTHER" id="PTHR10359:SF18">
    <property type="entry name" value="ENDONUCLEASE III"/>
    <property type="match status" value="1"/>
</dbReference>
<gene>
    <name evidence="10" type="primary">nth</name>
    <name evidence="12" type="ORF">L248_0344</name>
</gene>
<keyword evidence="10" id="KW-0238">DNA-binding</keyword>
<evidence type="ECO:0000256" key="1">
    <source>
        <dbReference type="ARBA" id="ARBA00008343"/>
    </source>
</evidence>
<dbReference type="Proteomes" id="UP000030647">
    <property type="component" value="Unassembled WGS sequence"/>
</dbReference>
<evidence type="ECO:0000256" key="5">
    <source>
        <dbReference type="ARBA" id="ARBA00022801"/>
    </source>
</evidence>
<dbReference type="Pfam" id="PF00633">
    <property type="entry name" value="HHH"/>
    <property type="match status" value="1"/>
</dbReference>
<dbReference type="SUPFAM" id="SSF48150">
    <property type="entry name" value="DNA-glycosylase"/>
    <property type="match status" value="1"/>
</dbReference>
<dbReference type="Gene3D" id="1.10.340.30">
    <property type="entry name" value="Hypothetical protein, domain 2"/>
    <property type="match status" value="1"/>
</dbReference>
<evidence type="ECO:0000313" key="13">
    <source>
        <dbReference type="Proteomes" id="UP000030647"/>
    </source>
</evidence>
<dbReference type="InterPro" id="IPR004036">
    <property type="entry name" value="Endonuclease-III-like_CS2"/>
</dbReference>
<keyword evidence="13" id="KW-1185">Reference proteome</keyword>
<feature type="binding site" evidence="10">
    <location>
        <position position="194"/>
    </location>
    <ligand>
        <name>[4Fe-4S] cluster</name>
        <dbReference type="ChEBI" id="CHEBI:49883"/>
    </ligand>
</feature>
<sequence>MAMAHLWSDTRMRWGMHQLFQLIPDAQGSLHADSPYQLLIAVILSAQTTDAAVNLATPALFRAYPTPAALAAAPISDIEQFIRTIGLFHTKARHIQETAAILTAQYAGEVPQDRAALEKLPGVGRKTASVVLGDAFGVPSFAVDTHVTRISKRLPIVPAKASVRQIEDRWTAALPPAEWVQGHHTLILFGRQYCTARAPRCGECPLAAYCATGQVNLKKG</sequence>
<keyword evidence="2 10" id="KW-0004">4Fe-4S</keyword>
<keyword evidence="8 10" id="KW-0234">DNA repair</keyword>
<dbReference type="Pfam" id="PF00730">
    <property type="entry name" value="HhH-GPD"/>
    <property type="match status" value="1"/>
</dbReference>
<accession>U4TTC1</accession>
<dbReference type="GO" id="GO:0046872">
    <property type="term" value="F:metal ion binding"/>
    <property type="evidence" value="ECO:0007669"/>
    <property type="project" value="UniProtKB-KW"/>
</dbReference>
<protein>
    <recommendedName>
        <fullName evidence="10">Endonuclease III</fullName>
        <ecNumber evidence="10">4.2.99.18</ecNumber>
    </recommendedName>
    <alternativeName>
        <fullName evidence="10">DNA-(apurinic or apyrimidinic site) lyase</fullName>
    </alternativeName>
</protein>
<dbReference type="SMART" id="SM00478">
    <property type="entry name" value="ENDO3c"/>
    <property type="match status" value="1"/>
</dbReference>
<keyword evidence="3 10" id="KW-0479">Metal-binding</keyword>
<dbReference type="AlphaFoldDB" id="U4TTC1"/>
<dbReference type="GO" id="GO:0003677">
    <property type="term" value="F:DNA binding"/>
    <property type="evidence" value="ECO:0007669"/>
    <property type="project" value="UniProtKB-UniRule"/>
</dbReference>
<evidence type="ECO:0000256" key="8">
    <source>
        <dbReference type="ARBA" id="ARBA00023204"/>
    </source>
</evidence>
<dbReference type="EMBL" id="KI271582">
    <property type="protein sequence ID" value="ERL66665.1"/>
    <property type="molecule type" value="Genomic_DNA"/>
</dbReference>
<evidence type="ECO:0000313" key="12">
    <source>
        <dbReference type="EMBL" id="ERL66665.1"/>
    </source>
</evidence>
<keyword evidence="4 10" id="KW-0227">DNA damage</keyword>
<evidence type="ECO:0000259" key="11">
    <source>
        <dbReference type="SMART" id="SM00478"/>
    </source>
</evidence>
<feature type="binding site" evidence="10">
    <location>
        <position position="210"/>
    </location>
    <ligand>
        <name>[4Fe-4S] cluster</name>
        <dbReference type="ChEBI" id="CHEBI:49883"/>
    </ligand>
</feature>
<keyword evidence="6 10" id="KW-0408">Iron</keyword>
<evidence type="ECO:0000256" key="3">
    <source>
        <dbReference type="ARBA" id="ARBA00022723"/>
    </source>
</evidence>
<dbReference type="InterPro" id="IPR003651">
    <property type="entry name" value="Endonuclease3_FeS-loop_motif"/>
</dbReference>
<keyword evidence="5 10" id="KW-0378">Hydrolase</keyword>
<dbReference type="HAMAP" id="MF_00942">
    <property type="entry name" value="Nth"/>
    <property type="match status" value="1"/>
</dbReference>
<dbReference type="STRING" id="1231336.L248_0344"/>
<name>U4TTC1_9LACO</name>
<keyword evidence="10" id="KW-0456">Lyase</keyword>
<dbReference type="SMART" id="SM00525">
    <property type="entry name" value="FES"/>
    <property type="match status" value="1"/>
</dbReference>
<dbReference type="CDD" id="cd00056">
    <property type="entry name" value="ENDO3c"/>
    <property type="match status" value="1"/>
</dbReference>
<feature type="binding site" evidence="10">
    <location>
        <position position="201"/>
    </location>
    <ligand>
        <name>[4Fe-4S] cluster</name>
        <dbReference type="ChEBI" id="CHEBI:49883"/>
    </ligand>
</feature>
<reference evidence="13" key="1">
    <citation type="journal article" date="2013" name="Genome Announc.">
        <title>Whole-Genome Sequencing of Lactobacillus shenzhenensis Strain LY-73T.</title>
        <authorList>
            <person name="Lin Z."/>
            <person name="Liu Z."/>
            <person name="Yang R."/>
            <person name="Zou Y."/>
            <person name="Wan D."/>
            <person name="Chen J."/>
            <person name="Guo M."/>
            <person name="Zhao J."/>
            <person name="Fang C."/>
            <person name="Yang R."/>
            <person name="Liu F."/>
        </authorList>
    </citation>
    <scope>NUCLEOTIDE SEQUENCE [LARGE SCALE GENOMIC DNA]</scope>
    <source>
        <strain evidence="13">LY-73</strain>
    </source>
</reference>
<dbReference type="PANTHER" id="PTHR10359">
    <property type="entry name" value="A/G-SPECIFIC ADENINE GLYCOSYLASE/ENDONUCLEASE III"/>
    <property type="match status" value="1"/>
</dbReference>
<evidence type="ECO:0000256" key="4">
    <source>
        <dbReference type="ARBA" id="ARBA00022763"/>
    </source>
</evidence>
<dbReference type="PROSITE" id="PS01155">
    <property type="entry name" value="ENDONUCLEASE_III_2"/>
    <property type="match status" value="1"/>
</dbReference>